<dbReference type="InterPro" id="IPR003347">
    <property type="entry name" value="JmjC_dom"/>
</dbReference>
<dbReference type="GO" id="GO:0140683">
    <property type="term" value="F:histone H3K9me/H3K9me2 demethylase activity"/>
    <property type="evidence" value="ECO:0007669"/>
    <property type="project" value="UniProtKB-EC"/>
</dbReference>
<feature type="compositionally biased region" description="Low complexity" evidence="16">
    <location>
        <begin position="581"/>
        <end position="591"/>
    </location>
</feature>
<dbReference type="FunFam" id="2.60.120.650:FF:000004">
    <property type="entry name" value="Putative lysine-specific demethylase 3B"/>
    <property type="match status" value="1"/>
</dbReference>
<feature type="compositionally biased region" description="Basic and acidic residues" evidence="16">
    <location>
        <begin position="2017"/>
        <end position="2034"/>
    </location>
</feature>
<evidence type="ECO:0000259" key="17">
    <source>
        <dbReference type="PROSITE" id="PS51184"/>
    </source>
</evidence>
<feature type="compositionally biased region" description="Basic and acidic residues" evidence="16">
    <location>
        <begin position="592"/>
        <end position="605"/>
    </location>
</feature>
<feature type="compositionally biased region" description="Basic and acidic residues" evidence="16">
    <location>
        <begin position="299"/>
        <end position="317"/>
    </location>
</feature>
<dbReference type="GO" id="GO:0000785">
    <property type="term" value="C:chromatin"/>
    <property type="evidence" value="ECO:0007669"/>
    <property type="project" value="TreeGrafter"/>
</dbReference>
<name>A0A8B6E3I6_MYTGA</name>
<dbReference type="PANTHER" id="PTHR12549">
    <property type="entry name" value="JMJC DOMAIN-CONTAINING HISTONE DEMETHYLATION PROTEIN"/>
    <property type="match status" value="1"/>
</dbReference>
<feature type="domain" description="JmjC" evidence="17">
    <location>
        <begin position="2289"/>
        <end position="2496"/>
    </location>
</feature>
<evidence type="ECO:0000256" key="3">
    <source>
        <dbReference type="ARBA" id="ARBA00022723"/>
    </source>
</evidence>
<comment type="similarity">
    <text evidence="13">Belongs to the JHDM2 histone demethylase family.</text>
</comment>
<keyword evidence="12" id="KW-0539">Nucleus</keyword>
<dbReference type="Pfam" id="PF22988">
    <property type="entry name" value="PWWP_KDM3B"/>
    <property type="match status" value="1"/>
</dbReference>
<evidence type="ECO:0000256" key="4">
    <source>
        <dbReference type="ARBA" id="ARBA00022771"/>
    </source>
</evidence>
<feature type="compositionally biased region" description="Basic and acidic residues" evidence="16">
    <location>
        <begin position="1607"/>
        <end position="1621"/>
    </location>
</feature>
<evidence type="ECO:0000256" key="8">
    <source>
        <dbReference type="ARBA" id="ARBA00023002"/>
    </source>
</evidence>
<keyword evidence="4" id="KW-0863">Zinc-finger</keyword>
<feature type="compositionally biased region" description="Low complexity" evidence="16">
    <location>
        <begin position="1243"/>
        <end position="1279"/>
    </location>
</feature>
<evidence type="ECO:0000256" key="13">
    <source>
        <dbReference type="ARBA" id="ARBA00037987"/>
    </source>
</evidence>
<evidence type="ECO:0000256" key="11">
    <source>
        <dbReference type="ARBA" id="ARBA00023163"/>
    </source>
</evidence>
<keyword evidence="5" id="KW-0862">Zinc</keyword>
<sequence>MYVEQLPVTVLVYGIIEILVEFDNQDWKRREWVRVHDIFQIFLVEHTVIWAEREDPEEPKETVFWPALNFRCIVDRSGCATSKRKPVEFLVDKQIAFVDEKIIKSFQEGEQLQHPTVERFPQVGQAVKNWFDYQDGQKILLTTPTVLVGYRVEVYRAEGTTQWYTAVIQSYNHSTKTLAVTDDTVLEEHHEDPCLIQMRLLDDGVVDSILRGVEIGIGPRRTRQANKDKEKDLTSNSISGQIITTADQNKSGKPQQKPSITEQQKDKNSRSSKQDRKRKSEQIIVETKPDVSTVNKRSRSLETRKNRVNEEVKKDSIKSTAKPANVVSNCKSAKSKAEPISDRITRRQVKDSTVKSPCQTKESKPIKSSKSTKDKTVKPNPTKRDRGLDDCDKTLKNSHIDEEKSISCDITNTNSVQVKEEEKPKTENEESETLIKSEDTEKSISDDIKQSDKNEEENTSSEVTVKLESIKVEECSEDNTTSEEKKQEEDNMHFMKQRLLANNSQANSPSNNLTEKIDVNQSVTDQLTKLAKTQTHSSNSFEHQTSRKSTSPSTKHSEENRYDHVNAFQSPHYNNTEFRSSSRASEHSSGTSEDRRPGSRSDRIKNSPSSSPLVLDKTEPVLPYRDPELMKKNTVHSNVQSMHPKMPAAYPGMPIPPPVSAMPSGSSSYQSSLQRSHLSSLYHPLAQVPAMPSPGMGIDPATYAAIQQQQLLQYQLLLQRTATAYPANLTQQLELLWQQKHPSTPVPPHWALNKNQEELLRDLYALKEREIDRYDIKRREIAERERIEQEHLERLERDKMEREQRERQIERERQDRERIEREKLERERQQEEKDRLERQERQKNEWRREHEREQRVERERILKESADTLAAVDNHFKQSLMLANQKAQWSGPSIVQGTVKPPKSEHHGMDRRQEATKSMEEKIKQEKEQQLRQRHHVTEEQIRQEYLQREMIEREKYLKHVKEASIKQEQKLEKGTKEGKDMYYPGYPTPSSTANIKQEPKFSLFGYQPFQHSYISSEQLQSYGLGDKHRKEEKDSKRSTVSVPPPLIKDSKSHSSVIVDNRMKSSSPRPAHSHHSTVPSTSPRSQPKPAHTPDRQYSSLTSGSPLTSHHQDYMSQSMDLSAHRDKHIHRSHSPLHVADPHQLSAAISQPLDYHRKPRVQSKSPVSSSSVTASIAQPPVTLTGSMAYSYSLIQQGLVPNPIYSQTTVKAASSTNAQEISPGSQGVKRKFNKEGNNRKRQKGENSMPIPSSNNSIPNTTPQILTNHSPYTTTSSNSSSNTISNITSPSNYTAAGSGFMDSFKTFVENAVQNAFFQDPDFNKNKKTTATTTSSSCNKGLSQTPPATSIAPSTGVENQERRKSDPIQLTPMANDEATSLTLSSSTSSLNSQVTLLETINRVANGQLDTDSDTLSAPSPPPNVKSDSSPHKSANHPKLKKAWLQRHSEDKVSTKTSPLLHDENSESSIKSEKSVLNEKGEVVKNCYVNCSYISPSKEGGSKSPISALKLPNGTGKEGDENESTTSASETETQITDGTSGKKRTKTKRLNPKKSKVDSDDSSSSISAPKRKTKKPKDSKEPVIENLTKPSLPQPLQFTSEIEMEVENTEVNVVKEEEPVEIEKPEEPVPVVMETEPEPVKKEKEKKKHKKQNKEQKELKELKEVQKEATLKEVKDIIASVTKPVETNPAGGSNFNKPLVKASIATLKKTCQPFLQAGSCSEVTPKLMKCRECKMTPNQRSKKLPNIFCRFYAFRRLRFSQKGFLTIAGFSELEDAEKDDIDPWLPHTPVMEPKLDLETCKYIAAKVGDKFCELVEQERNAIAEAGEDAKIAWKRAVTGVREMCDVCDTTLFNMHWVCHKCGFVVCLDCYKVKKKQMEREEKGQMEKGQMEPIADDEEQREWLTCSSNRQQHEIDKLMLTQIIPRNALWEVGTLLHEMRAKWNLPATCLCQKAVKFQQKNGINQQLAKQAVEHGKKMVNGTDEHGKSFKGSKKHNGNFKAHSYNPDNSSPLSLLADVASMDSENSRDRSESPYSKVDKYGKSYNPITEPVSPCGGGQGGENEGDKKNPASCSTLRELLTKTAGSKVKSSETKKSKKSGNTLDDIIQSVVEKQLPKDVENNNPIKLLHYIPKFGHSGMIARDAPILKRTLTETSVLYPDVPHSWLCDGRLLRLHDARHKGNIKIFQEQWKRGQPVLVSGVDKLLNQGVWRPSSFSKQFGKIKNDLINTRTGCLLVGHPMSDFWDGFEKLEERLVDETQNPMLLKLKDWPPGDDFSDIMPNHFDDLMQALPLPEYTHRHGKLNLASRLPDFLVRPDLGPKMYNAYGSAYFPAEGTTNLHLDVSDAVNVMVFVGIPDDGPGGKAIHESAALQAIDNAGCDIITKRRVREVYEVPGALWHIFDAIDADKMRDFLNMVGKERGEEIEAEHDPIHDQAWYLDEELRERLYKEYGVLGYTIVQCMGDAIFIPAGAPHQVRNLHSCIKVAEDFVSPEHLNHCVSLTQEFRGLSDTHSNHEDKLQVKNIMYHAVKDSMAVLQEHDPDDDD</sequence>
<feature type="region of interest" description="Disordered" evidence="16">
    <location>
        <begin position="1604"/>
        <end position="1651"/>
    </location>
</feature>
<keyword evidence="9" id="KW-0408">Iron</keyword>
<dbReference type="SMART" id="SM00558">
    <property type="entry name" value="JmjC"/>
    <property type="match status" value="1"/>
</dbReference>
<evidence type="ECO:0000313" key="19">
    <source>
        <dbReference type="Proteomes" id="UP000596742"/>
    </source>
</evidence>
<dbReference type="InterPro" id="IPR054504">
    <property type="entry name" value="PWWP_KDM3B"/>
</dbReference>
<dbReference type="Pfam" id="PF22987">
    <property type="entry name" value="Tudor_KDM3B"/>
    <property type="match status" value="1"/>
</dbReference>
<organism evidence="18 19">
    <name type="scientific">Mytilus galloprovincialis</name>
    <name type="common">Mediterranean mussel</name>
    <dbReference type="NCBI Taxonomy" id="29158"/>
    <lineage>
        <taxon>Eukaryota</taxon>
        <taxon>Metazoa</taxon>
        <taxon>Spiralia</taxon>
        <taxon>Lophotrochozoa</taxon>
        <taxon>Mollusca</taxon>
        <taxon>Bivalvia</taxon>
        <taxon>Autobranchia</taxon>
        <taxon>Pteriomorphia</taxon>
        <taxon>Mytilida</taxon>
        <taxon>Mytiloidea</taxon>
        <taxon>Mytilidae</taxon>
        <taxon>Mytilinae</taxon>
        <taxon>Mytilus</taxon>
    </lineage>
</organism>
<comment type="subcellular location">
    <subcellularLocation>
        <location evidence="2">Nucleus</location>
    </subcellularLocation>
</comment>
<evidence type="ECO:0000256" key="12">
    <source>
        <dbReference type="ARBA" id="ARBA00023242"/>
    </source>
</evidence>
<feature type="compositionally biased region" description="Polar residues" evidence="16">
    <location>
        <begin position="1582"/>
        <end position="1591"/>
    </location>
</feature>
<feature type="compositionally biased region" description="Polar residues" evidence="16">
    <location>
        <begin position="408"/>
        <end position="417"/>
    </location>
</feature>
<feature type="compositionally biased region" description="Basic and acidic residues" evidence="16">
    <location>
        <begin position="418"/>
        <end position="453"/>
    </location>
</feature>
<dbReference type="Gene3D" id="2.60.120.650">
    <property type="entry name" value="Cupin"/>
    <property type="match status" value="1"/>
</dbReference>
<feature type="compositionally biased region" description="Polar residues" evidence="16">
    <location>
        <begin position="1403"/>
        <end position="1412"/>
    </location>
</feature>
<feature type="compositionally biased region" description="Polar residues" evidence="16">
    <location>
        <begin position="567"/>
        <end position="579"/>
    </location>
</feature>
<feature type="compositionally biased region" description="Basic residues" evidence="16">
    <location>
        <begin position="1981"/>
        <end position="1990"/>
    </location>
</feature>
<evidence type="ECO:0000256" key="16">
    <source>
        <dbReference type="SAM" id="MobiDB-lite"/>
    </source>
</evidence>
<keyword evidence="6" id="KW-0156">Chromatin regulator</keyword>
<feature type="region of interest" description="Disordered" evidence="16">
    <location>
        <begin position="221"/>
        <end position="620"/>
    </location>
</feature>
<feature type="compositionally biased region" description="Basic and acidic residues" evidence="16">
    <location>
        <begin position="966"/>
        <end position="981"/>
    </location>
</feature>
<feature type="region of interest" description="Disordered" evidence="16">
    <location>
        <begin position="1972"/>
        <end position="2063"/>
    </location>
</feature>
<feature type="region of interest" description="Disordered" evidence="16">
    <location>
        <begin position="1021"/>
        <end position="1111"/>
    </location>
</feature>
<keyword evidence="8" id="KW-0560">Oxidoreductase</keyword>
<dbReference type="Pfam" id="PF02373">
    <property type="entry name" value="JmjC"/>
    <property type="match status" value="1"/>
</dbReference>
<dbReference type="OrthoDB" id="1667110at2759"/>
<proteinExistence type="inferred from homology"/>
<feature type="compositionally biased region" description="Polar residues" evidence="16">
    <location>
        <begin position="1336"/>
        <end position="1353"/>
    </location>
</feature>
<dbReference type="EC" id="1.14.11.65" evidence="14"/>
<comment type="cofactor">
    <cofactor evidence="1">
        <name>Fe(2+)</name>
        <dbReference type="ChEBI" id="CHEBI:29033"/>
    </cofactor>
</comment>
<comment type="catalytic activity">
    <reaction evidence="15">
        <text>N(6),N(6)-dimethyl-L-lysyl(9)-[histone H3] + 2 2-oxoglutarate + 2 O2 = L-lysyl(9)-[histone H3] + 2 formaldehyde + 2 succinate + 2 CO2</text>
        <dbReference type="Rhea" id="RHEA:60188"/>
        <dbReference type="Rhea" id="RHEA-COMP:15541"/>
        <dbReference type="Rhea" id="RHEA-COMP:15546"/>
        <dbReference type="ChEBI" id="CHEBI:15379"/>
        <dbReference type="ChEBI" id="CHEBI:16526"/>
        <dbReference type="ChEBI" id="CHEBI:16810"/>
        <dbReference type="ChEBI" id="CHEBI:16842"/>
        <dbReference type="ChEBI" id="CHEBI:29969"/>
        <dbReference type="ChEBI" id="CHEBI:30031"/>
        <dbReference type="ChEBI" id="CHEBI:61976"/>
        <dbReference type="EC" id="1.14.11.65"/>
    </reaction>
</comment>
<keyword evidence="11" id="KW-0804">Transcription</keyword>
<comment type="caution">
    <text evidence="18">The sequence shown here is derived from an EMBL/GenBank/DDBJ whole genome shotgun (WGS) entry which is preliminary data.</text>
</comment>
<feature type="region of interest" description="Disordered" evidence="16">
    <location>
        <begin position="893"/>
        <end position="937"/>
    </location>
</feature>
<evidence type="ECO:0000256" key="2">
    <source>
        <dbReference type="ARBA" id="ARBA00004123"/>
    </source>
</evidence>
<dbReference type="GO" id="GO:0003712">
    <property type="term" value="F:transcription coregulator activity"/>
    <property type="evidence" value="ECO:0007669"/>
    <property type="project" value="TreeGrafter"/>
</dbReference>
<evidence type="ECO:0000256" key="7">
    <source>
        <dbReference type="ARBA" id="ARBA00022964"/>
    </source>
</evidence>
<dbReference type="InterPro" id="IPR045109">
    <property type="entry name" value="LSDs-like"/>
</dbReference>
<feature type="compositionally biased region" description="Basic residues" evidence="16">
    <location>
        <begin position="1428"/>
        <end position="1439"/>
    </location>
</feature>
<evidence type="ECO:0000256" key="1">
    <source>
        <dbReference type="ARBA" id="ARBA00001954"/>
    </source>
</evidence>
<dbReference type="PROSITE" id="PS51184">
    <property type="entry name" value="JMJC"/>
    <property type="match status" value="1"/>
</dbReference>
<feature type="compositionally biased region" description="Polar residues" evidence="16">
    <location>
        <begin position="519"/>
        <end position="554"/>
    </location>
</feature>
<feature type="region of interest" description="Disordered" evidence="16">
    <location>
        <begin position="824"/>
        <end position="850"/>
    </location>
</feature>
<dbReference type="GO" id="GO:0000118">
    <property type="term" value="C:histone deacetylase complex"/>
    <property type="evidence" value="ECO:0007669"/>
    <property type="project" value="TreeGrafter"/>
</dbReference>
<keyword evidence="10" id="KW-0805">Transcription regulation</keyword>
<feature type="compositionally biased region" description="Basic and acidic residues" evidence="16">
    <location>
        <begin position="902"/>
        <end position="937"/>
    </location>
</feature>
<keyword evidence="3" id="KW-0479">Metal-binding</keyword>
<reference evidence="18" key="1">
    <citation type="submission" date="2018-11" db="EMBL/GenBank/DDBJ databases">
        <authorList>
            <person name="Alioto T."/>
            <person name="Alioto T."/>
        </authorList>
    </citation>
    <scope>NUCLEOTIDE SEQUENCE</scope>
</reference>
<evidence type="ECO:0000256" key="15">
    <source>
        <dbReference type="ARBA" id="ARBA00047648"/>
    </source>
</evidence>
<feature type="region of interest" description="Disordered" evidence="16">
    <location>
        <begin position="1403"/>
        <end position="1470"/>
    </location>
</feature>
<dbReference type="GO" id="GO:0006357">
    <property type="term" value="P:regulation of transcription by RNA polymerase II"/>
    <property type="evidence" value="ECO:0007669"/>
    <property type="project" value="TreeGrafter"/>
</dbReference>
<evidence type="ECO:0000256" key="14">
    <source>
        <dbReference type="ARBA" id="ARBA00038951"/>
    </source>
</evidence>
<evidence type="ECO:0000256" key="5">
    <source>
        <dbReference type="ARBA" id="ARBA00022833"/>
    </source>
</evidence>
<feature type="region of interest" description="Disordered" evidence="16">
    <location>
        <begin position="1212"/>
        <end position="1279"/>
    </location>
</feature>
<dbReference type="EMBL" id="UYJE01004558">
    <property type="protein sequence ID" value="VDI29097.1"/>
    <property type="molecule type" value="Genomic_DNA"/>
</dbReference>
<dbReference type="GO" id="GO:0008270">
    <property type="term" value="F:zinc ion binding"/>
    <property type="evidence" value="ECO:0007669"/>
    <property type="project" value="UniProtKB-KW"/>
</dbReference>
<feature type="compositionally biased region" description="Basic and acidic residues" evidence="16">
    <location>
        <begin position="361"/>
        <end position="406"/>
    </location>
</feature>
<evidence type="ECO:0000256" key="9">
    <source>
        <dbReference type="ARBA" id="ARBA00023004"/>
    </source>
</evidence>
<feature type="region of interest" description="Disordered" evidence="16">
    <location>
        <begin position="1316"/>
        <end position="1367"/>
    </location>
</feature>
<feature type="compositionally biased region" description="Basic and acidic residues" evidence="16">
    <location>
        <begin position="335"/>
        <end position="353"/>
    </location>
</feature>
<evidence type="ECO:0000256" key="6">
    <source>
        <dbReference type="ARBA" id="ARBA00022853"/>
    </source>
</evidence>
<feature type="compositionally biased region" description="Polar residues" evidence="16">
    <location>
        <begin position="1212"/>
        <end position="1222"/>
    </location>
</feature>
<feature type="compositionally biased region" description="Basic residues" evidence="16">
    <location>
        <begin position="1535"/>
        <end position="1548"/>
    </location>
</feature>
<accession>A0A8B6E3I6</accession>
<dbReference type="InterPro" id="IPR054503">
    <property type="entry name" value="KDM3AB_Tudor"/>
</dbReference>
<feature type="compositionally biased region" description="Low complexity" evidence="16">
    <location>
        <begin position="1518"/>
        <end position="1527"/>
    </location>
</feature>
<gene>
    <name evidence="18" type="ORF">MGAL_10B036985</name>
</gene>
<feature type="compositionally biased region" description="Basic and acidic residues" evidence="16">
    <location>
        <begin position="263"/>
        <end position="281"/>
    </location>
</feature>
<evidence type="ECO:0000256" key="10">
    <source>
        <dbReference type="ARBA" id="ARBA00023015"/>
    </source>
</evidence>
<evidence type="ECO:0000313" key="18">
    <source>
        <dbReference type="EMBL" id="VDI29097.1"/>
    </source>
</evidence>
<dbReference type="SUPFAM" id="SSF51197">
    <property type="entry name" value="Clavaminate synthase-like"/>
    <property type="match status" value="1"/>
</dbReference>
<feature type="compositionally biased region" description="Basic and acidic residues" evidence="16">
    <location>
        <begin position="482"/>
        <end position="493"/>
    </location>
</feature>
<feature type="compositionally biased region" description="Basic and acidic residues" evidence="16">
    <location>
        <begin position="1026"/>
        <end position="1038"/>
    </location>
</feature>
<feature type="region of interest" description="Disordered" evidence="16">
    <location>
        <begin position="966"/>
        <end position="995"/>
    </location>
</feature>
<keyword evidence="19" id="KW-1185">Reference proteome</keyword>
<protein>
    <recommendedName>
        <fullName evidence="14">[histone H3]-dimethyl-L-lysine(9) demethylase</fullName>
        <ecNumber evidence="14">1.14.11.65</ecNumber>
    </recommendedName>
</protein>
<feature type="compositionally biased region" description="Basic and acidic residues" evidence="16">
    <location>
        <begin position="1455"/>
        <end position="1470"/>
    </location>
</feature>
<feature type="region of interest" description="Disordered" evidence="16">
    <location>
        <begin position="1489"/>
        <end position="1591"/>
    </location>
</feature>
<feature type="compositionally biased region" description="Polar residues" evidence="16">
    <location>
        <begin position="1095"/>
        <end position="1111"/>
    </location>
</feature>
<dbReference type="Proteomes" id="UP000596742">
    <property type="component" value="Unassembled WGS sequence"/>
</dbReference>
<dbReference type="PANTHER" id="PTHR12549:SF38">
    <property type="entry name" value="JMJC DOMAIN-CONTAINING HISTONE DEMETHYLASE 2, ISOFORM A"/>
    <property type="match status" value="1"/>
</dbReference>
<feature type="compositionally biased region" description="Low complexity" evidence="16">
    <location>
        <begin position="1324"/>
        <end position="1335"/>
    </location>
</feature>
<feature type="compositionally biased region" description="Polar residues" evidence="16">
    <location>
        <begin position="234"/>
        <end position="262"/>
    </location>
</feature>
<feature type="compositionally biased region" description="Low complexity" evidence="16">
    <location>
        <begin position="1065"/>
        <end position="1085"/>
    </location>
</feature>
<dbReference type="GO" id="GO:0031490">
    <property type="term" value="F:chromatin DNA binding"/>
    <property type="evidence" value="ECO:0007669"/>
    <property type="project" value="TreeGrafter"/>
</dbReference>
<feature type="compositionally biased region" description="Low complexity" evidence="16">
    <location>
        <begin position="499"/>
        <end position="513"/>
    </location>
</feature>
<feature type="compositionally biased region" description="Basic and acidic residues" evidence="16">
    <location>
        <begin position="555"/>
        <end position="564"/>
    </location>
</feature>
<keyword evidence="7" id="KW-0223">Dioxygenase</keyword>